<protein>
    <recommendedName>
        <fullName evidence="4">MFS transporter</fullName>
    </recommendedName>
</protein>
<keyword evidence="1" id="KW-0472">Membrane</keyword>
<evidence type="ECO:0000256" key="1">
    <source>
        <dbReference type="SAM" id="Phobius"/>
    </source>
</evidence>
<feature type="transmembrane region" description="Helical" evidence="1">
    <location>
        <begin position="50"/>
        <end position="70"/>
    </location>
</feature>
<sequence>MPNQKNSKENPLANILINVLIPVVALSYLSKDPAFERSIGKTAHWWNLGPTNALMIALIPPIAYGIWFFIKTKKFNFFSALGLCSVLLTGILTLFLWNKDGTVKPHADILFGLKEASIPFVLGLAIIGSHWTRTPLLRQFLYTDAIFDIGKIENKIKEIDAQAPYQEILFKATLLFAASFFISTLLNFGLSMYFLGGLNHLAPDAREVYNAQVAKITGYGFPVILVPCGIFLFITLRKLQSGLRKITGFSDEEMMLL</sequence>
<evidence type="ECO:0000313" key="2">
    <source>
        <dbReference type="EMBL" id="MBK1883917.1"/>
    </source>
</evidence>
<organism evidence="2 3">
    <name type="scientific">Luteolibacter pohnpeiensis</name>
    <dbReference type="NCBI Taxonomy" id="454153"/>
    <lineage>
        <taxon>Bacteria</taxon>
        <taxon>Pseudomonadati</taxon>
        <taxon>Verrucomicrobiota</taxon>
        <taxon>Verrucomicrobiia</taxon>
        <taxon>Verrucomicrobiales</taxon>
        <taxon>Verrucomicrobiaceae</taxon>
        <taxon>Luteolibacter</taxon>
    </lineage>
</organism>
<dbReference type="AlphaFoldDB" id="A0A934SD32"/>
<accession>A0A934SD32</accession>
<keyword evidence="1" id="KW-1133">Transmembrane helix</keyword>
<feature type="transmembrane region" description="Helical" evidence="1">
    <location>
        <begin position="77"/>
        <end position="97"/>
    </location>
</feature>
<proteinExistence type="predicted"/>
<evidence type="ECO:0008006" key="4">
    <source>
        <dbReference type="Google" id="ProtNLM"/>
    </source>
</evidence>
<keyword evidence="3" id="KW-1185">Reference proteome</keyword>
<evidence type="ECO:0000313" key="3">
    <source>
        <dbReference type="Proteomes" id="UP000603141"/>
    </source>
</evidence>
<dbReference type="RefSeq" id="WP_200272553.1">
    <property type="nucleotide sequence ID" value="NZ_JAENIJ010000030.1"/>
</dbReference>
<dbReference type="Proteomes" id="UP000603141">
    <property type="component" value="Unassembled WGS sequence"/>
</dbReference>
<dbReference type="NCBIfam" id="NF041646">
    <property type="entry name" value="VC0807_fam"/>
    <property type="match status" value="1"/>
</dbReference>
<feature type="transmembrane region" description="Helical" evidence="1">
    <location>
        <begin position="12"/>
        <end position="30"/>
    </location>
</feature>
<comment type="caution">
    <text evidence="2">The sequence shown here is derived from an EMBL/GenBank/DDBJ whole genome shotgun (WGS) entry which is preliminary data.</text>
</comment>
<reference evidence="2" key="1">
    <citation type="submission" date="2021-01" db="EMBL/GenBank/DDBJ databases">
        <title>Modified the classification status of verrucomicrobia.</title>
        <authorList>
            <person name="Feng X."/>
        </authorList>
    </citation>
    <scope>NUCLEOTIDE SEQUENCE</scope>
    <source>
        <strain evidence="2">KCTC 22041</strain>
    </source>
</reference>
<dbReference type="EMBL" id="JAENIJ010000030">
    <property type="protein sequence ID" value="MBK1883917.1"/>
    <property type="molecule type" value="Genomic_DNA"/>
</dbReference>
<gene>
    <name evidence="2" type="ORF">JIN85_15975</name>
</gene>
<name>A0A934SD32_9BACT</name>
<feature type="transmembrane region" description="Helical" evidence="1">
    <location>
        <begin position="174"/>
        <end position="196"/>
    </location>
</feature>
<feature type="transmembrane region" description="Helical" evidence="1">
    <location>
        <begin position="216"/>
        <end position="236"/>
    </location>
</feature>
<feature type="transmembrane region" description="Helical" evidence="1">
    <location>
        <begin position="109"/>
        <end position="128"/>
    </location>
</feature>
<keyword evidence="1" id="KW-0812">Transmembrane</keyword>